<keyword evidence="3" id="KW-1185">Reference proteome</keyword>
<protein>
    <submittedName>
        <fullName evidence="2">Uncharacterized protein</fullName>
    </submittedName>
</protein>
<evidence type="ECO:0000256" key="1">
    <source>
        <dbReference type="SAM" id="MobiDB-lite"/>
    </source>
</evidence>
<name>A0A087SM94_AUXPR</name>
<dbReference type="RefSeq" id="XP_011399796.1">
    <property type="nucleotide sequence ID" value="XM_011401494.1"/>
</dbReference>
<gene>
    <name evidence="2" type="ORF">F751_0780</name>
</gene>
<dbReference type="AlphaFoldDB" id="A0A087SM94"/>
<dbReference type="KEGG" id="apro:F751_0780"/>
<proteinExistence type="predicted"/>
<dbReference type="Proteomes" id="UP000028924">
    <property type="component" value="Unassembled WGS sequence"/>
</dbReference>
<organism evidence="2 3">
    <name type="scientific">Auxenochlorella protothecoides</name>
    <name type="common">Green microalga</name>
    <name type="synonym">Chlorella protothecoides</name>
    <dbReference type="NCBI Taxonomy" id="3075"/>
    <lineage>
        <taxon>Eukaryota</taxon>
        <taxon>Viridiplantae</taxon>
        <taxon>Chlorophyta</taxon>
        <taxon>core chlorophytes</taxon>
        <taxon>Trebouxiophyceae</taxon>
        <taxon>Chlorellales</taxon>
        <taxon>Chlorellaceae</taxon>
        <taxon>Auxenochlorella</taxon>
    </lineage>
</organism>
<sequence length="102" mass="11536">MVWPAGRRGRSWSSDSSWHCRATRTSAPRPACLARRTPPTARGRLWRGVPAGQARSQGPCWFTASWPAWRPPCPSRSFCITSWSWPCRPVPRRAAPAGPRRR</sequence>
<dbReference type="EMBL" id="KL662135">
    <property type="protein sequence ID" value="KFM26848.1"/>
    <property type="molecule type" value="Genomic_DNA"/>
</dbReference>
<accession>A0A087SM94</accession>
<reference evidence="2 3" key="1">
    <citation type="journal article" date="2014" name="BMC Genomics">
        <title>Oil accumulation mechanisms of the oleaginous microalga Chlorella protothecoides revealed through its genome, transcriptomes, and proteomes.</title>
        <authorList>
            <person name="Gao C."/>
            <person name="Wang Y."/>
            <person name="Shen Y."/>
            <person name="Yan D."/>
            <person name="He X."/>
            <person name="Dai J."/>
            <person name="Wu Q."/>
        </authorList>
    </citation>
    <scope>NUCLEOTIDE SEQUENCE [LARGE SCALE GENOMIC DNA]</scope>
    <source>
        <strain evidence="2 3">0710</strain>
    </source>
</reference>
<evidence type="ECO:0000313" key="3">
    <source>
        <dbReference type="Proteomes" id="UP000028924"/>
    </source>
</evidence>
<feature type="region of interest" description="Disordered" evidence="1">
    <location>
        <begin position="1"/>
        <end position="36"/>
    </location>
</feature>
<evidence type="ECO:0000313" key="2">
    <source>
        <dbReference type="EMBL" id="KFM26848.1"/>
    </source>
</evidence>
<dbReference type="GeneID" id="23612171"/>